<accession>A0ACC1BS41</accession>
<protein>
    <submittedName>
        <fullName evidence="1">Uncharacterized protein</fullName>
    </submittedName>
</protein>
<sequence>MAIGLMEVLLVNAKGLSDTDFLGDVDPYVVMQYKGQERKSSVAQGYQKCFQIARSAFKKKYVHTVIICAGQGGNPSWNEKFTFRVEYPGCGGQYKLVLKIMDKDTFTHDDFLGEAT</sequence>
<evidence type="ECO:0000313" key="1">
    <source>
        <dbReference type="EMBL" id="KAJ0101899.1"/>
    </source>
</evidence>
<dbReference type="EMBL" id="CM047899">
    <property type="protein sequence ID" value="KAJ0101899.1"/>
    <property type="molecule type" value="Genomic_DNA"/>
</dbReference>
<gene>
    <name evidence="1" type="ORF">Patl1_06404</name>
</gene>
<evidence type="ECO:0000313" key="2">
    <source>
        <dbReference type="Proteomes" id="UP001164250"/>
    </source>
</evidence>
<dbReference type="Proteomes" id="UP001164250">
    <property type="component" value="Chromosome 3"/>
</dbReference>
<organism evidence="1 2">
    <name type="scientific">Pistacia atlantica</name>
    <dbReference type="NCBI Taxonomy" id="434234"/>
    <lineage>
        <taxon>Eukaryota</taxon>
        <taxon>Viridiplantae</taxon>
        <taxon>Streptophyta</taxon>
        <taxon>Embryophyta</taxon>
        <taxon>Tracheophyta</taxon>
        <taxon>Spermatophyta</taxon>
        <taxon>Magnoliopsida</taxon>
        <taxon>eudicotyledons</taxon>
        <taxon>Gunneridae</taxon>
        <taxon>Pentapetalae</taxon>
        <taxon>rosids</taxon>
        <taxon>malvids</taxon>
        <taxon>Sapindales</taxon>
        <taxon>Anacardiaceae</taxon>
        <taxon>Pistacia</taxon>
    </lineage>
</organism>
<name>A0ACC1BS41_9ROSI</name>
<proteinExistence type="predicted"/>
<comment type="caution">
    <text evidence="1">The sequence shown here is derived from an EMBL/GenBank/DDBJ whole genome shotgun (WGS) entry which is preliminary data.</text>
</comment>
<reference evidence="2" key="1">
    <citation type="journal article" date="2023" name="G3 (Bethesda)">
        <title>Genome assembly and association tests identify interacting loci associated with vigor, precocity, and sex in interspecific pistachio rootstocks.</title>
        <authorList>
            <person name="Palmer W."/>
            <person name="Jacygrad E."/>
            <person name="Sagayaradj S."/>
            <person name="Cavanaugh K."/>
            <person name="Han R."/>
            <person name="Bertier L."/>
            <person name="Beede B."/>
            <person name="Kafkas S."/>
            <person name="Golino D."/>
            <person name="Preece J."/>
            <person name="Michelmore R."/>
        </authorList>
    </citation>
    <scope>NUCLEOTIDE SEQUENCE [LARGE SCALE GENOMIC DNA]</scope>
</reference>
<keyword evidence="2" id="KW-1185">Reference proteome</keyword>